<dbReference type="Proteomes" id="UP000247416">
    <property type="component" value="Unassembled WGS sequence"/>
</dbReference>
<dbReference type="Gene3D" id="3.40.630.30">
    <property type="match status" value="1"/>
</dbReference>
<reference evidence="4 5" key="1">
    <citation type="submission" date="2018-06" db="EMBL/GenBank/DDBJ databases">
        <title>Genomic Encyclopedia of Archaeal and Bacterial Type Strains, Phase II (KMG-II): from individual species to whole genera.</title>
        <authorList>
            <person name="Goeker M."/>
        </authorList>
    </citation>
    <scope>NUCLEOTIDE SEQUENCE [LARGE SCALE GENOMIC DNA]</scope>
    <source>
        <strain evidence="4 5">KACC 16626</strain>
    </source>
</reference>
<dbReference type="PANTHER" id="PTHR43420">
    <property type="entry name" value="ACETYLTRANSFERASE"/>
    <property type="match status" value="1"/>
</dbReference>
<dbReference type="EMBL" id="QJTJ01000010">
    <property type="protein sequence ID" value="PYF06316.1"/>
    <property type="molecule type" value="Genomic_DNA"/>
</dbReference>
<feature type="domain" description="N-acetyltransferase" evidence="3">
    <location>
        <begin position="27"/>
        <end position="190"/>
    </location>
</feature>
<dbReference type="SUPFAM" id="SSF55729">
    <property type="entry name" value="Acyl-CoA N-acyltransferases (Nat)"/>
    <property type="match status" value="1"/>
</dbReference>
<dbReference type="InterPro" id="IPR016181">
    <property type="entry name" value="Acyl_CoA_acyltransferase"/>
</dbReference>
<name>A0A318TNH8_9BACL</name>
<keyword evidence="2" id="KW-0012">Acyltransferase</keyword>
<comment type="caution">
    <text evidence="4">The sequence shown here is derived from an EMBL/GenBank/DDBJ whole genome shotgun (WGS) entry which is preliminary data.</text>
</comment>
<gene>
    <name evidence="4" type="ORF">BJ095_11018</name>
</gene>
<sequence length="190" mass="21586">MTFYIRQAILEDAPKTAPLIFEAIGDIAIRLTGETELPQILTCLEVLFRRTDNRISYFHTYVAEDEVTKAILGILIVYDGEEGAKLDANLQRWLEQKNAPITSIDVEANHDEFYVDTLCVHKNARGQGVGTALLHFAEEVALSNNFTKIALNVETQKVKARKLYERLGYAVTEPWTIIDEPFFHMVKTII</sequence>
<protein>
    <submittedName>
        <fullName evidence="4">Acetyltransferase (GNAT) family protein</fullName>
    </submittedName>
</protein>
<dbReference type="InterPro" id="IPR050680">
    <property type="entry name" value="YpeA/RimI_acetyltransf"/>
</dbReference>
<evidence type="ECO:0000313" key="5">
    <source>
        <dbReference type="Proteomes" id="UP000247416"/>
    </source>
</evidence>
<proteinExistence type="predicted"/>
<accession>A0A318TNH8</accession>
<dbReference type="RefSeq" id="WP_107935198.1">
    <property type="nucleotide sequence ID" value="NZ_CP085009.1"/>
</dbReference>
<keyword evidence="1 4" id="KW-0808">Transferase</keyword>
<dbReference type="InterPro" id="IPR000182">
    <property type="entry name" value="GNAT_dom"/>
</dbReference>
<keyword evidence="5" id="KW-1185">Reference proteome</keyword>
<evidence type="ECO:0000256" key="2">
    <source>
        <dbReference type="ARBA" id="ARBA00023315"/>
    </source>
</evidence>
<dbReference type="AlphaFoldDB" id="A0A318TNH8"/>
<evidence type="ECO:0000259" key="3">
    <source>
        <dbReference type="PROSITE" id="PS51186"/>
    </source>
</evidence>
<organism evidence="4 5">
    <name type="scientific">Ureibacillus chungkukjangi</name>
    <dbReference type="NCBI Taxonomy" id="1202712"/>
    <lineage>
        <taxon>Bacteria</taxon>
        <taxon>Bacillati</taxon>
        <taxon>Bacillota</taxon>
        <taxon>Bacilli</taxon>
        <taxon>Bacillales</taxon>
        <taxon>Caryophanaceae</taxon>
        <taxon>Ureibacillus</taxon>
    </lineage>
</organism>
<dbReference type="OrthoDB" id="5319888at2"/>
<dbReference type="PANTHER" id="PTHR43420:SF52">
    <property type="entry name" value="N-ACETYLTRANSFERASE YODP"/>
    <property type="match status" value="1"/>
</dbReference>
<evidence type="ECO:0000256" key="1">
    <source>
        <dbReference type="ARBA" id="ARBA00022679"/>
    </source>
</evidence>
<dbReference type="Pfam" id="PF00583">
    <property type="entry name" value="Acetyltransf_1"/>
    <property type="match status" value="1"/>
</dbReference>
<evidence type="ECO:0000313" key="4">
    <source>
        <dbReference type="EMBL" id="PYF06316.1"/>
    </source>
</evidence>
<dbReference type="CDD" id="cd04301">
    <property type="entry name" value="NAT_SF"/>
    <property type="match status" value="1"/>
</dbReference>
<dbReference type="PROSITE" id="PS51186">
    <property type="entry name" value="GNAT"/>
    <property type="match status" value="1"/>
</dbReference>
<dbReference type="GO" id="GO:0016747">
    <property type="term" value="F:acyltransferase activity, transferring groups other than amino-acyl groups"/>
    <property type="evidence" value="ECO:0007669"/>
    <property type="project" value="InterPro"/>
</dbReference>